<dbReference type="Proteomes" id="UP001070352">
    <property type="component" value="Unassembled WGS sequence"/>
</dbReference>
<evidence type="ECO:0000256" key="1">
    <source>
        <dbReference type="SAM" id="Phobius"/>
    </source>
</evidence>
<feature type="transmembrane region" description="Helical" evidence="1">
    <location>
        <begin position="85"/>
        <end position="108"/>
    </location>
</feature>
<feature type="transmembrane region" description="Helical" evidence="1">
    <location>
        <begin position="26"/>
        <end position="42"/>
    </location>
</feature>
<comment type="caution">
    <text evidence="2">The sequence shown here is derived from an EMBL/GenBank/DDBJ whole genome shotgun (WGS) entry which is preliminary data.</text>
</comment>
<gene>
    <name evidence="2" type="ORF">MOC45_18050</name>
</gene>
<name>A0A9Q4DU15_BACSC</name>
<evidence type="ECO:0000313" key="2">
    <source>
        <dbReference type="EMBL" id="MCY8122466.1"/>
    </source>
</evidence>
<dbReference type="RefSeq" id="WP_003221171.1">
    <property type="nucleotide sequence ID" value="NZ_CBCRWV010000003.1"/>
</dbReference>
<evidence type="ECO:0000313" key="3">
    <source>
        <dbReference type="Proteomes" id="UP001070352"/>
    </source>
</evidence>
<dbReference type="Pfam" id="PF14037">
    <property type="entry name" value="YoqO"/>
    <property type="match status" value="1"/>
</dbReference>
<reference evidence="2" key="1">
    <citation type="submission" date="2022-02" db="EMBL/GenBank/DDBJ databases">
        <title>Crop Bioprotection Bacillus Genome Sequencing.</title>
        <authorList>
            <person name="Dunlap C."/>
        </authorList>
    </citation>
    <scope>NUCLEOTIDE SEQUENCE</scope>
    <source>
        <strain evidence="2">M18B4</strain>
    </source>
</reference>
<feature type="transmembrane region" description="Helical" evidence="1">
    <location>
        <begin position="54"/>
        <end position="73"/>
    </location>
</feature>
<keyword evidence="1" id="KW-0812">Transmembrane</keyword>
<accession>A0A9Q4DU15</accession>
<keyword evidence="1" id="KW-1133">Transmembrane helix</keyword>
<sequence>MSKNIAFYLMLLCLIISIAMKNFDVIQTIANVSCFVFVLLYAKEELKTYTRKSLAILSICFLFLVGICTFMILQGQAFIKDHPLFTGWEIIAVILLIIVSLSICVFILRKISNRLKPL</sequence>
<organism evidence="2 3">
    <name type="scientific">Bacillus spizizenii</name>
    <name type="common">Bacillus subtilis subsp. spizizenii</name>
    <dbReference type="NCBI Taxonomy" id="96241"/>
    <lineage>
        <taxon>Bacteria</taxon>
        <taxon>Bacillati</taxon>
        <taxon>Bacillota</taxon>
        <taxon>Bacilli</taxon>
        <taxon>Bacillales</taxon>
        <taxon>Bacillaceae</taxon>
        <taxon>Bacillus</taxon>
    </lineage>
</organism>
<proteinExistence type="predicted"/>
<feature type="transmembrane region" description="Helical" evidence="1">
    <location>
        <begin position="5"/>
        <end position="20"/>
    </location>
</feature>
<keyword evidence="1" id="KW-0472">Membrane</keyword>
<dbReference type="InterPro" id="IPR025621">
    <property type="entry name" value="YoqO"/>
</dbReference>
<protein>
    <submittedName>
        <fullName evidence="2">YoqO family protein</fullName>
    </submittedName>
</protein>
<dbReference type="EMBL" id="JALANJ010000035">
    <property type="protein sequence ID" value="MCY8122466.1"/>
    <property type="molecule type" value="Genomic_DNA"/>
</dbReference>
<dbReference type="AlphaFoldDB" id="A0A9Q4DU15"/>